<gene>
    <name evidence="4" type="ORF">A3I57_01490</name>
</gene>
<dbReference type="PROSITE" id="PS00893">
    <property type="entry name" value="NUDIX_BOX"/>
    <property type="match status" value="1"/>
</dbReference>
<dbReference type="SUPFAM" id="SSF55811">
    <property type="entry name" value="Nudix"/>
    <property type="match status" value="1"/>
</dbReference>
<comment type="similarity">
    <text evidence="2">Belongs to the Nudix hydrolase family.</text>
</comment>
<dbReference type="Gene3D" id="3.90.79.10">
    <property type="entry name" value="Nucleoside Triphosphate Pyrophosphohydrolase"/>
    <property type="match status" value="1"/>
</dbReference>
<accession>A0A1F5E097</accession>
<evidence type="ECO:0000313" key="5">
    <source>
        <dbReference type="Proteomes" id="UP000176364"/>
    </source>
</evidence>
<dbReference type="AlphaFoldDB" id="A0A1F5E097"/>
<organism evidence="4 5">
    <name type="scientific">Candidatus Beckwithbacteria bacterium RIFCSPLOWO2_02_FULL_47_23</name>
    <dbReference type="NCBI Taxonomy" id="1797463"/>
    <lineage>
        <taxon>Bacteria</taxon>
        <taxon>Candidatus Beckwithiibacteriota</taxon>
    </lineage>
</organism>
<dbReference type="EMBL" id="MEZQ01000023">
    <property type="protein sequence ID" value="OGD60716.1"/>
    <property type="molecule type" value="Genomic_DNA"/>
</dbReference>
<dbReference type="PANTHER" id="PTHR43736:SF1">
    <property type="entry name" value="DIHYDRONEOPTERIN TRIPHOSPHATE DIPHOSPHATASE"/>
    <property type="match status" value="1"/>
</dbReference>
<protein>
    <recommendedName>
        <fullName evidence="3">Nudix hydrolase domain-containing protein</fullName>
    </recommendedName>
</protein>
<evidence type="ECO:0000313" key="4">
    <source>
        <dbReference type="EMBL" id="OGD60716.1"/>
    </source>
</evidence>
<dbReference type="Pfam" id="PF00293">
    <property type="entry name" value="NUDIX"/>
    <property type="match status" value="1"/>
</dbReference>
<evidence type="ECO:0000256" key="2">
    <source>
        <dbReference type="RuleBase" id="RU003476"/>
    </source>
</evidence>
<reference evidence="4 5" key="1">
    <citation type="journal article" date="2016" name="Nat. Commun.">
        <title>Thousands of microbial genomes shed light on interconnected biogeochemical processes in an aquifer system.</title>
        <authorList>
            <person name="Anantharaman K."/>
            <person name="Brown C.T."/>
            <person name="Hug L.A."/>
            <person name="Sharon I."/>
            <person name="Castelle C.J."/>
            <person name="Probst A.J."/>
            <person name="Thomas B.C."/>
            <person name="Singh A."/>
            <person name="Wilkins M.J."/>
            <person name="Karaoz U."/>
            <person name="Brodie E.L."/>
            <person name="Williams K.H."/>
            <person name="Hubbard S.S."/>
            <person name="Banfield J.F."/>
        </authorList>
    </citation>
    <scope>NUCLEOTIDE SEQUENCE [LARGE SCALE GENOMIC DNA]</scope>
</reference>
<evidence type="ECO:0000259" key="3">
    <source>
        <dbReference type="PROSITE" id="PS51462"/>
    </source>
</evidence>
<dbReference type="GO" id="GO:0016787">
    <property type="term" value="F:hydrolase activity"/>
    <property type="evidence" value="ECO:0007669"/>
    <property type="project" value="UniProtKB-KW"/>
</dbReference>
<dbReference type="PRINTS" id="PR00502">
    <property type="entry name" value="NUDIXFAMILY"/>
</dbReference>
<sequence length="156" mass="18080">MITCYFENSKKAVKLRHVVVDMLVIDDKKILLVKRGGKWLEPGKWALPGGFLDMNETCEQAALRELLEETGYTGKIIKLFQIIDNPRRRHEDRQNVALVYLVKPLKKVGGSDHEISEIKWFDLAALPPAKDFAFDHLDTIKLYKFTLQKHRQGVYK</sequence>
<evidence type="ECO:0000256" key="1">
    <source>
        <dbReference type="ARBA" id="ARBA00022801"/>
    </source>
</evidence>
<name>A0A1F5E097_9BACT</name>
<dbReference type="InterPro" id="IPR015797">
    <property type="entry name" value="NUDIX_hydrolase-like_dom_sf"/>
</dbReference>
<dbReference type="PANTHER" id="PTHR43736">
    <property type="entry name" value="ADP-RIBOSE PYROPHOSPHATASE"/>
    <property type="match status" value="1"/>
</dbReference>
<proteinExistence type="inferred from homology"/>
<dbReference type="InterPro" id="IPR020476">
    <property type="entry name" value="Nudix_hydrolase"/>
</dbReference>
<dbReference type="InterPro" id="IPR000086">
    <property type="entry name" value="NUDIX_hydrolase_dom"/>
</dbReference>
<dbReference type="InterPro" id="IPR020084">
    <property type="entry name" value="NUDIX_hydrolase_CS"/>
</dbReference>
<feature type="domain" description="Nudix hydrolase" evidence="3">
    <location>
        <begin position="15"/>
        <end position="144"/>
    </location>
</feature>
<dbReference type="CDD" id="cd02883">
    <property type="entry name" value="NUDIX_Hydrolase"/>
    <property type="match status" value="1"/>
</dbReference>
<dbReference type="PROSITE" id="PS51462">
    <property type="entry name" value="NUDIX"/>
    <property type="match status" value="1"/>
</dbReference>
<comment type="caution">
    <text evidence="4">The sequence shown here is derived from an EMBL/GenBank/DDBJ whole genome shotgun (WGS) entry which is preliminary data.</text>
</comment>
<dbReference type="Proteomes" id="UP000176364">
    <property type="component" value="Unassembled WGS sequence"/>
</dbReference>
<keyword evidence="1 2" id="KW-0378">Hydrolase</keyword>